<sequence length="1968" mass="213330">MSSWYSSWFSGLPSFDFALPSGIQRRFFSFILKRSLGHLLKPGQLDLHQIDSQIGSGYVQVKDLELDDQAVNALLSGLPVTLHDGSISCVTARIPFPNPLTSSVGLSVQSLRLTLHVNPTNPHHPPQPNPNLADSVVSVAETFIHNELSPREEAALRESLHPGPHVEPPFNDDTGRDLPGGLDPFITNLGDEEQHGDVDPAGVSVFATFIERLLARFEFSALDTKITLVHPGQASFTLSIPEIRYGTETPETANLVRTVSISGVTLTSRSLRPLVSNSPATTPSTLSPASPTSSRYTSRPRSPSIPRSVSPASSSSSLDEETQLLMSQSLASLPPRPQLRAASPASSVTSSMYQSAISAVHGSSSISVPGARSQHLDRINTDHLRHDGTPRQGFHLGGQHGPLGSLVEEDMIMSFGVEPVVIRLKTPLLHRATSVPEEGSPVYSSSAAQQEDSPQEKERLQLSISSGVLAFALRACHVRMLLDILNILGSYSPPPPPPPSPASSTKPGLLDIGLEARMNIRGIAILLIPVTSITSQHLEEFYARPLKPPMWPFGYVRALLENISGSLVLPGIHSEGSQSAGGLVGGGAQATGPSTSKSSPPVSASLALAEMSIFAFHAVSPTVPRTAEPSASPVLITDPHLINQYSIRQSRPPFSGASKQGRPPSDMQLATFDAVDWTLSKHVTGSAKLSTWRTRPKHVPSRSSDHDIAPAVSVVVQGPPMAARPRSNSATRTVEVQIAPLHFFVDLGIMLDEGNLLPFVEEIMSVDNLSRPPVGSDQRDQRPAVLVGLPMIRVEVRCPPPPLRSPRSGSLILDLQNIRVSNKSFERAKPALKFSDASSTPAHSRGSSTRSELLAAQCQRVVMAYSSAGSTKATVFLTLGSLPAVEGMASGGGYPGKSTLLSVEPPQSSLPLRILLAQSSQDAAGNSRATGTTVTVDVPLVNAILSKDIFDGLQQWADDVSQIMERSLNKFGETDTEKALSRDPSLIGSRAPCANTLPSALIRVLLPRADEASNAVRPFDVHASDLDMLLELKPEGKDETVVTASVLDLGITDATINGETVPLLSLSAPRSLSSVPKPMVKVTFTSFVVPETTAKESKIRLTLWGFTFHALPDMQWTSDLGRFAKAPPGVFESVVPSERTRIAICIMDSSIKATASRHSGAAVLHIGATDLSTELVGNSTELGFKLSIPSISLLFVDSLSDVSEDNGIDTAKRRGSDNLGIWKSAGYALITEIVNLDLSCKIDSSSIPSDTRIILNRLGLRIHICADTLAAVTGFISDLTAGPNPSVPEPPRAPVKKAPAAIIEYSTTRNMMGSVDEEAFRKVPEVGTMPDMISDDLPSNLDYLDASFGTAAGLRELRDDDLDDFDTEEASGRTTPTTGHKIGVVSNVGGETIKINRPLKFVDNYYDTLGPGHAEDVEQYGDTTLRIRVHSCDITLFLYDGYDWARTRKIIEQEVKDMRRRLAKIRQLVATGQTQDPDMEETSALLFNSMHIGLDRDLDDLEPGALIAAIDEELNDNFETDTQSSWQSLHPASPGQPHTRSPRVHGRRLTRSKGPSIEIRLSSLDAEVDHYRPGEAMVSRTLAVVKDLEILDHIKTSTWRKFLTDLRADSRGNVRETDSNMVRVELRTVRPSPSHPSEEARLRAKILPLRLYVDQDALDFLKKFFSFKDPESPASAPADTSSEEIYFQHAEVFPVDIKLDYKPRRVDYRALREGKTIELMNFFHFDGSEMTLRHLTLHGITGWPRFFDRLNDLWTPDVKATQLVDVISGVSPIRSVVNVGSGVADLVLLPIAQYKKDGRIVRGVQKGTKSFVQSTAMEAIKLGARLATGTQVILEQAEGVLGGQFKDSVTAETLQIPYEDDLTENDDDDLISRYAEQPTGVTEGVQSAYRSLQKNFNSAAQTILAVPMEVYERSGNEGAVRAVIRAVPIAVLKPMIGASEAVSKTLMGLHNTLDPNVRHENEAKYKQR</sequence>
<name>A0ACB8B8W2_9AGAM</name>
<proteinExistence type="predicted"/>
<reference evidence="1" key="1">
    <citation type="journal article" date="2021" name="New Phytol.">
        <title>Evolutionary innovations through gain and loss of genes in the ectomycorrhizal Boletales.</title>
        <authorList>
            <person name="Wu G."/>
            <person name="Miyauchi S."/>
            <person name="Morin E."/>
            <person name="Kuo A."/>
            <person name="Drula E."/>
            <person name="Varga T."/>
            <person name="Kohler A."/>
            <person name="Feng B."/>
            <person name="Cao Y."/>
            <person name="Lipzen A."/>
            <person name="Daum C."/>
            <person name="Hundley H."/>
            <person name="Pangilinan J."/>
            <person name="Johnson J."/>
            <person name="Barry K."/>
            <person name="LaButti K."/>
            <person name="Ng V."/>
            <person name="Ahrendt S."/>
            <person name="Min B."/>
            <person name="Choi I.G."/>
            <person name="Park H."/>
            <person name="Plett J.M."/>
            <person name="Magnuson J."/>
            <person name="Spatafora J.W."/>
            <person name="Nagy L.G."/>
            <person name="Henrissat B."/>
            <person name="Grigoriev I.V."/>
            <person name="Yang Z.L."/>
            <person name="Xu J."/>
            <person name="Martin F.M."/>
        </authorList>
    </citation>
    <scope>NUCLEOTIDE SEQUENCE</scope>
    <source>
        <strain evidence="1">KUC20120723A-06</strain>
    </source>
</reference>
<organism evidence="1 2">
    <name type="scientific">Leucogyrophana mollusca</name>
    <dbReference type="NCBI Taxonomy" id="85980"/>
    <lineage>
        <taxon>Eukaryota</taxon>
        <taxon>Fungi</taxon>
        <taxon>Dikarya</taxon>
        <taxon>Basidiomycota</taxon>
        <taxon>Agaricomycotina</taxon>
        <taxon>Agaricomycetes</taxon>
        <taxon>Agaricomycetidae</taxon>
        <taxon>Boletales</taxon>
        <taxon>Boletales incertae sedis</taxon>
        <taxon>Leucogyrophana</taxon>
    </lineage>
</organism>
<evidence type="ECO:0000313" key="1">
    <source>
        <dbReference type="EMBL" id="KAH7922102.1"/>
    </source>
</evidence>
<evidence type="ECO:0000313" key="2">
    <source>
        <dbReference type="Proteomes" id="UP000790709"/>
    </source>
</evidence>
<dbReference type="Proteomes" id="UP000790709">
    <property type="component" value="Unassembled WGS sequence"/>
</dbReference>
<comment type="caution">
    <text evidence="1">The sequence shown here is derived from an EMBL/GenBank/DDBJ whole genome shotgun (WGS) entry which is preliminary data.</text>
</comment>
<dbReference type="EMBL" id="MU266498">
    <property type="protein sequence ID" value="KAH7922102.1"/>
    <property type="molecule type" value="Genomic_DNA"/>
</dbReference>
<accession>A0ACB8B8W2</accession>
<protein>
    <submittedName>
        <fullName evidence="1">Peripheral membrane protein</fullName>
    </submittedName>
</protein>
<gene>
    <name evidence="1" type="ORF">BV22DRAFT_1071060</name>
</gene>
<keyword evidence="2" id="KW-1185">Reference proteome</keyword>